<evidence type="ECO:0000256" key="3">
    <source>
        <dbReference type="ARBA" id="ARBA00022679"/>
    </source>
</evidence>
<dbReference type="AlphaFoldDB" id="C6S5V0"/>
<dbReference type="Proteomes" id="UP000002054">
    <property type="component" value="Chromosome"/>
</dbReference>
<feature type="active site" evidence="7">
    <location>
        <position position="79"/>
    </location>
</feature>
<dbReference type="Pfam" id="PF00145">
    <property type="entry name" value="DNA_methylase"/>
    <property type="match status" value="2"/>
</dbReference>
<dbReference type="KEGG" id="nmi:NMO_0571"/>
<dbReference type="Gene3D" id="3.40.50.150">
    <property type="entry name" value="Vaccinia Virus protein VP39"/>
    <property type="match status" value="1"/>
</dbReference>
<keyword evidence="3 7" id="KW-0808">Transferase</keyword>
<organism evidence="8 9">
    <name type="scientific">Neisseria meningitidis (strain alpha14)</name>
    <dbReference type="NCBI Taxonomy" id="662598"/>
    <lineage>
        <taxon>Bacteria</taxon>
        <taxon>Pseudomonadati</taxon>
        <taxon>Pseudomonadota</taxon>
        <taxon>Betaproteobacteria</taxon>
        <taxon>Neisseriales</taxon>
        <taxon>Neisseriaceae</taxon>
        <taxon>Neisseria</taxon>
    </lineage>
</organism>
<dbReference type="GO" id="GO:0032259">
    <property type="term" value="P:methylation"/>
    <property type="evidence" value="ECO:0007669"/>
    <property type="project" value="UniProtKB-KW"/>
</dbReference>
<comment type="similarity">
    <text evidence="7">Belongs to the class I-like SAM-binding methyltransferase superfamily. C5-methyltransferase family.</text>
</comment>
<dbReference type="GO" id="GO:0003886">
    <property type="term" value="F:DNA (cytosine-5-)-methyltransferase activity"/>
    <property type="evidence" value="ECO:0007669"/>
    <property type="project" value="UniProtKB-EC"/>
</dbReference>
<dbReference type="REBASE" id="21492">
    <property type="entry name" value="M.Ngo14ORF571P"/>
</dbReference>
<keyword evidence="2 7" id="KW-0489">Methyltransferase</keyword>
<evidence type="ECO:0000256" key="4">
    <source>
        <dbReference type="ARBA" id="ARBA00022691"/>
    </source>
</evidence>
<dbReference type="InterPro" id="IPR029063">
    <property type="entry name" value="SAM-dependent_MTases_sf"/>
</dbReference>
<reference evidence="8 9" key="1">
    <citation type="journal article" date="2008" name="Proc. Natl. Acad. Sci. U.S.A.">
        <title>Whole-genome comparison of disease and carriage strains provides insights into virulence evolution in Neisseria meningitidis.</title>
        <authorList>
            <person name="Schoen C."/>
            <person name="Blom J."/>
            <person name="Claus H."/>
            <person name="Schramm-Glueck A."/>
            <person name="Brandt P."/>
            <person name="Mueller T."/>
            <person name="Goesmann A."/>
            <person name="Joseph B."/>
            <person name="Konietzny S."/>
            <person name="Kurzai O."/>
            <person name="Schmitt C."/>
            <person name="Friedrich T."/>
            <person name="Linke B."/>
            <person name="Vogel U."/>
            <person name="Frosch M."/>
        </authorList>
    </citation>
    <scope>NUCLEOTIDE SEQUENCE [LARGE SCALE GENOMIC DNA]</scope>
    <source>
        <strain evidence="9">alpha14</strain>
    </source>
</reference>
<evidence type="ECO:0000256" key="6">
    <source>
        <dbReference type="ARBA" id="ARBA00047422"/>
    </source>
</evidence>
<evidence type="ECO:0000256" key="5">
    <source>
        <dbReference type="ARBA" id="ARBA00022747"/>
    </source>
</evidence>
<dbReference type="PANTHER" id="PTHR46098:SF1">
    <property type="entry name" value="TRNA (CYTOSINE(38)-C(5))-METHYLTRANSFERASE"/>
    <property type="match status" value="1"/>
</dbReference>
<evidence type="ECO:0000313" key="8">
    <source>
        <dbReference type="EMBL" id="CBA04653.1"/>
    </source>
</evidence>
<dbReference type="EMBL" id="AM889136">
    <property type="protein sequence ID" value="CBA04653.1"/>
    <property type="molecule type" value="Genomic_DNA"/>
</dbReference>
<name>C6S5V0_NEIML</name>
<dbReference type="PANTHER" id="PTHR46098">
    <property type="entry name" value="TRNA (CYTOSINE(38)-C(5))-METHYLTRANSFERASE"/>
    <property type="match status" value="1"/>
</dbReference>
<dbReference type="InterPro" id="IPR001525">
    <property type="entry name" value="C5_MeTfrase"/>
</dbReference>
<dbReference type="PROSITE" id="PS51679">
    <property type="entry name" value="SAM_MT_C5"/>
    <property type="match status" value="1"/>
</dbReference>
<accession>C6S5V0</accession>
<dbReference type="Gene3D" id="3.90.120.10">
    <property type="entry name" value="DNA Methylase, subunit A, domain 2"/>
    <property type="match status" value="1"/>
</dbReference>
<gene>
    <name evidence="8" type="ordered locus">NMO_0571</name>
</gene>
<keyword evidence="4 7" id="KW-0949">S-adenosyl-L-methionine</keyword>
<dbReference type="HOGENOM" id="CLU_586380_0_0_4"/>
<evidence type="ECO:0000256" key="2">
    <source>
        <dbReference type="ARBA" id="ARBA00022603"/>
    </source>
</evidence>
<evidence type="ECO:0000313" key="9">
    <source>
        <dbReference type="Proteomes" id="UP000002054"/>
    </source>
</evidence>
<dbReference type="SUPFAM" id="SSF53335">
    <property type="entry name" value="S-adenosyl-L-methionine-dependent methyltransferases"/>
    <property type="match status" value="1"/>
</dbReference>
<evidence type="ECO:0000256" key="1">
    <source>
        <dbReference type="ARBA" id="ARBA00011975"/>
    </source>
</evidence>
<dbReference type="RefSeq" id="WP_002237652.1">
    <property type="nucleotide sequence ID" value="NC_013016.1"/>
</dbReference>
<dbReference type="PROSITE" id="PS00094">
    <property type="entry name" value="C5_MTASE_1"/>
    <property type="match status" value="1"/>
</dbReference>
<dbReference type="GO" id="GO:0009307">
    <property type="term" value="P:DNA restriction-modification system"/>
    <property type="evidence" value="ECO:0007669"/>
    <property type="project" value="UniProtKB-KW"/>
</dbReference>
<dbReference type="InterPro" id="IPR018117">
    <property type="entry name" value="C5_DNA_meth_AS"/>
</dbReference>
<sequence>MKDIRTVGSVCSGIEAASIAWQNLGFEFKWFSEILKFPSDILRNKYPHIDNLGDMNYIPELLKHNSISSPDLICGGTPCQAFSLAGWKNGLDDERGNLTLKFIDIINENDNLRLKEGKNRTVVFWENVEGVLTDKTNAFGCFISTLAGLDKVIENKKWGTAGLLRGKTRNVAWRVLDAKYFGLPQQRRRLYVVAGGKDTNPENILLELHDHKNNNIDGVSFPKSELIFYKDNVKFEIFREFTDCLYSAYGTKWNGNAAAYNGSLFIAQDDKLRRLSPLECERLMGFPDNYTLIDGAKKTNRYQAIGNSWAIPVIKWIGKRIKKPECYDLNNHINSMLLKQENSDFEYYDFSNGIIHLSDSFAINCSEIPEEVNFGHMYHIVSKEASDDIFISPTGCYGIIRRKNERNIKINPRLEKILLDISSQETLAEIEKKSLVQKRGKYSENRQFNL</sequence>
<proteinExistence type="inferred from homology"/>
<dbReference type="EC" id="2.1.1.37" evidence="1"/>
<keyword evidence="5" id="KW-0680">Restriction system</keyword>
<protein>
    <recommendedName>
        <fullName evidence="1">DNA (cytosine-5-)-methyltransferase</fullName>
        <ecNumber evidence="1">2.1.1.37</ecNumber>
    </recommendedName>
</protein>
<dbReference type="InterPro" id="IPR050750">
    <property type="entry name" value="C5-MTase"/>
</dbReference>
<evidence type="ECO:0000256" key="7">
    <source>
        <dbReference type="PROSITE-ProRule" id="PRU01016"/>
    </source>
</evidence>
<comment type="catalytic activity">
    <reaction evidence="6">
        <text>a 2'-deoxycytidine in DNA + S-adenosyl-L-methionine = a 5-methyl-2'-deoxycytidine in DNA + S-adenosyl-L-homocysteine + H(+)</text>
        <dbReference type="Rhea" id="RHEA:13681"/>
        <dbReference type="Rhea" id="RHEA-COMP:11369"/>
        <dbReference type="Rhea" id="RHEA-COMP:11370"/>
        <dbReference type="ChEBI" id="CHEBI:15378"/>
        <dbReference type="ChEBI" id="CHEBI:57856"/>
        <dbReference type="ChEBI" id="CHEBI:59789"/>
        <dbReference type="ChEBI" id="CHEBI:85452"/>
        <dbReference type="ChEBI" id="CHEBI:85454"/>
        <dbReference type="EC" id="2.1.1.37"/>
    </reaction>
</comment>